<feature type="domain" description="C3H1-type" evidence="7">
    <location>
        <begin position="646"/>
        <end position="672"/>
    </location>
</feature>
<feature type="region of interest" description="Disordered" evidence="6">
    <location>
        <begin position="85"/>
        <end position="109"/>
    </location>
</feature>
<keyword evidence="8" id="KW-1185">Reference proteome</keyword>
<dbReference type="GO" id="GO:0005634">
    <property type="term" value="C:nucleus"/>
    <property type="evidence" value="ECO:0007669"/>
    <property type="project" value="TreeGrafter"/>
</dbReference>
<evidence type="ECO:0000256" key="2">
    <source>
        <dbReference type="ARBA" id="ARBA00022737"/>
    </source>
</evidence>
<feature type="zinc finger region" description="C3H1-type" evidence="5">
    <location>
        <begin position="673"/>
        <end position="699"/>
    </location>
</feature>
<dbReference type="CTD" id="23144"/>
<feature type="compositionally biased region" description="Basic and acidic residues" evidence="6">
    <location>
        <begin position="796"/>
        <end position="805"/>
    </location>
</feature>
<dbReference type="Proteomes" id="UP000504606">
    <property type="component" value="Unplaced"/>
</dbReference>
<feature type="domain" description="C3H1-type" evidence="7">
    <location>
        <begin position="673"/>
        <end position="699"/>
    </location>
</feature>
<keyword evidence="3 5" id="KW-0863">Zinc-finger</keyword>
<organism evidence="8 10">
    <name type="scientific">Frankliniella occidentalis</name>
    <name type="common">Western flower thrips</name>
    <name type="synonym">Euthrips occidentalis</name>
    <dbReference type="NCBI Taxonomy" id="133901"/>
    <lineage>
        <taxon>Eukaryota</taxon>
        <taxon>Metazoa</taxon>
        <taxon>Ecdysozoa</taxon>
        <taxon>Arthropoda</taxon>
        <taxon>Hexapoda</taxon>
        <taxon>Insecta</taxon>
        <taxon>Pterygota</taxon>
        <taxon>Neoptera</taxon>
        <taxon>Paraneoptera</taxon>
        <taxon>Thysanoptera</taxon>
        <taxon>Terebrantia</taxon>
        <taxon>Thripoidea</taxon>
        <taxon>Thripidae</taxon>
        <taxon>Frankliniella</taxon>
    </lineage>
</organism>
<keyword evidence="4 5" id="KW-0862">Zinc</keyword>
<dbReference type="AlphaFoldDB" id="A0A6J1SV10"/>
<accession>A0A6J1SV10</accession>
<dbReference type="RefSeq" id="XP_026284700.1">
    <property type="nucleotide sequence ID" value="XM_026428915.2"/>
</dbReference>
<feature type="zinc finger region" description="C3H1-type" evidence="5">
    <location>
        <begin position="728"/>
        <end position="750"/>
    </location>
</feature>
<evidence type="ECO:0000313" key="8">
    <source>
        <dbReference type="Proteomes" id="UP000504606"/>
    </source>
</evidence>
<sequence length="852" mass="95897">MDKTCAGSSGDFQGHSTYLTEDGTLQPQYQYPTYTLQENYCNPQQFDVLTHHLRNHHASNSSVEQNSSSVSHVQAIQNAAPRVHINPNFRPKTTLRTEMCPSTSQRSRVHINPHWRGKFETAPETTLKPPENQLYASCNSSGKTTIFVNPKVLPHLRLESTSHSEAKDSSSNQQVLCKSEKNVIALNNLESKFSKCSQPEKEPAMPKFEVVNSTKLIAEPDQFVNPQRSFKNTSSKYKLVRNSTSSSNFKVIRGSPGSFLKRTRKKSENIPSSTSKSIYKFVRDVSSADSVPKQLDSGHLKWTQKISVSQATGTCGLRTISVKKDAKSQFKLVKVPNSELYPNTSQPVVNKPKTVYTRYKLIRSSSSNKLSSKKNIAVKKLFATVPGLPLQSQFTKSRFKISRTSLGTGMNLARRVSRFAIVSTSNNSKPQRKSSLVKFYRSEQRPKILRSKLKKLGAYGNISWQNQKALSSTKSVIKLPQPSRPNQNNKQKDVLTSSKSSNRSLINIGGVLYRSTRTSLTRTHPKESKEQVLNIRGKKFVLDDKGTTLRPKCDPGDVTHAGNGSKMRSSISRIDIGGVTFIRRSDNTLVRTNTHFARSLLSLSKMRSIAFLRGKRSKINQPCLIYQRFGKCHAHEAGKCWRVHNPKNISICRKFLQGNCEAETCLLSHDVGPEKMPTCRYFLEGCCVRDNCPYLHVKLSAHAAICREFLNGYCEAGDTCKKRHVFICPDFEQLGKCSKGKYCPYPHKNTPKIHIQNELRKSTVKSLRKNKADKTGKRRGSEVIVSSLKDGEKRKRYYDESKKQTLDPTNSDQVDSENNSISSDEDFDEKEEKAVAQIRTKIGILPAYIPLE</sequence>
<dbReference type="KEGG" id="foc:113210768"/>
<dbReference type="PANTHER" id="PTHR46156">
    <property type="entry name" value="CCCH ZINGC FINGER"/>
    <property type="match status" value="1"/>
</dbReference>
<evidence type="ECO:0000256" key="5">
    <source>
        <dbReference type="PROSITE-ProRule" id="PRU00723"/>
    </source>
</evidence>
<feature type="region of interest" description="Disordered" evidence="6">
    <location>
        <begin position="478"/>
        <end position="499"/>
    </location>
</feature>
<dbReference type="GeneID" id="113210768"/>
<dbReference type="PROSITE" id="PS50103">
    <property type="entry name" value="ZF_C3H1"/>
    <property type="match status" value="4"/>
</dbReference>
<evidence type="ECO:0000256" key="3">
    <source>
        <dbReference type="ARBA" id="ARBA00022771"/>
    </source>
</evidence>
<feature type="zinc finger region" description="C3H1-type" evidence="5">
    <location>
        <begin position="700"/>
        <end position="727"/>
    </location>
</feature>
<dbReference type="OrthoDB" id="3247158at2759"/>
<dbReference type="InterPro" id="IPR000571">
    <property type="entry name" value="Znf_CCCH"/>
</dbReference>
<evidence type="ECO:0000256" key="1">
    <source>
        <dbReference type="ARBA" id="ARBA00022723"/>
    </source>
</evidence>
<dbReference type="GO" id="GO:0008270">
    <property type="term" value="F:zinc ion binding"/>
    <property type="evidence" value="ECO:0007669"/>
    <property type="project" value="UniProtKB-KW"/>
</dbReference>
<reference evidence="9 10" key="1">
    <citation type="submission" date="2025-04" db="UniProtKB">
        <authorList>
            <consortium name="RefSeq"/>
        </authorList>
    </citation>
    <scope>IDENTIFICATION</scope>
    <source>
        <tissue evidence="9 10">Whole organism</tissue>
    </source>
</reference>
<dbReference type="SMART" id="SM00356">
    <property type="entry name" value="ZnF_C3H1"/>
    <property type="match status" value="4"/>
</dbReference>
<feature type="domain" description="C3H1-type" evidence="7">
    <location>
        <begin position="728"/>
        <end position="750"/>
    </location>
</feature>
<dbReference type="Gene3D" id="4.10.1000.10">
    <property type="entry name" value="Zinc finger, CCCH-type"/>
    <property type="match status" value="2"/>
</dbReference>
<keyword evidence="2" id="KW-0677">Repeat</keyword>
<feature type="compositionally biased region" description="Polar residues" evidence="6">
    <location>
        <begin position="484"/>
        <end position="499"/>
    </location>
</feature>
<feature type="domain" description="C3H1-type" evidence="7">
    <location>
        <begin position="700"/>
        <end position="727"/>
    </location>
</feature>
<evidence type="ECO:0000256" key="6">
    <source>
        <dbReference type="SAM" id="MobiDB-lite"/>
    </source>
</evidence>
<gene>
    <name evidence="9 10" type="primary">LOC113210768</name>
</gene>
<dbReference type="FunFam" id="4.10.1000.10:FF:000022">
    <property type="entry name" value="Zinc finger CCCH domain-containing protein 7"/>
    <property type="match status" value="1"/>
</dbReference>
<keyword evidence="1 5" id="KW-0479">Metal-binding</keyword>
<feature type="region of interest" description="Disordered" evidence="6">
    <location>
        <begin position="796"/>
        <end position="833"/>
    </location>
</feature>
<evidence type="ECO:0000313" key="9">
    <source>
        <dbReference type="RefSeq" id="XP_026284700.1"/>
    </source>
</evidence>
<evidence type="ECO:0000259" key="7">
    <source>
        <dbReference type="PROSITE" id="PS50103"/>
    </source>
</evidence>
<dbReference type="RefSeq" id="XP_026284717.1">
    <property type="nucleotide sequence ID" value="XM_026428932.2"/>
</dbReference>
<dbReference type="PANTHER" id="PTHR46156:SF1">
    <property type="entry name" value="ZINC FINGER CCCH DOMAIN-CONTAINING PROTEIN 3"/>
    <property type="match status" value="1"/>
</dbReference>
<feature type="compositionally biased region" description="Polar residues" evidence="6">
    <location>
        <begin position="94"/>
        <end position="106"/>
    </location>
</feature>
<evidence type="ECO:0000256" key="4">
    <source>
        <dbReference type="ARBA" id="ARBA00022833"/>
    </source>
</evidence>
<evidence type="ECO:0000313" key="10">
    <source>
        <dbReference type="RefSeq" id="XP_026284717.1"/>
    </source>
</evidence>
<feature type="zinc finger region" description="C3H1-type" evidence="5">
    <location>
        <begin position="646"/>
        <end position="672"/>
    </location>
</feature>
<proteinExistence type="predicted"/>
<protein>
    <submittedName>
        <fullName evidence="9 10">Zinc finger CCCH domain-containing protein 3</fullName>
    </submittedName>
</protein>
<name>A0A6J1SV10_FRAOC</name>
<dbReference type="FunFam" id="4.10.1000.10:FF:000035">
    <property type="entry name" value="CCCH zinc finger protein, variant"/>
    <property type="match status" value="1"/>
</dbReference>